<keyword evidence="2" id="KW-0902">Two-component regulatory system</keyword>
<dbReference type="InterPro" id="IPR011006">
    <property type="entry name" value="CheY-like_superfamily"/>
</dbReference>
<evidence type="ECO:0000259" key="9">
    <source>
        <dbReference type="PROSITE" id="PS51755"/>
    </source>
</evidence>
<dbReference type="GO" id="GO:0032993">
    <property type="term" value="C:protein-DNA complex"/>
    <property type="evidence" value="ECO:0007669"/>
    <property type="project" value="TreeGrafter"/>
</dbReference>
<keyword evidence="1 6" id="KW-0597">Phosphoprotein</keyword>
<evidence type="ECO:0000256" key="7">
    <source>
        <dbReference type="PROSITE-ProRule" id="PRU01091"/>
    </source>
</evidence>
<accession>A0A1C5A736</accession>
<dbReference type="GO" id="GO:0005829">
    <property type="term" value="C:cytosol"/>
    <property type="evidence" value="ECO:0007669"/>
    <property type="project" value="TreeGrafter"/>
</dbReference>
<dbReference type="FunFam" id="1.10.10.10:FF:000018">
    <property type="entry name" value="DNA-binding response regulator ResD"/>
    <property type="match status" value="1"/>
</dbReference>
<dbReference type="SMART" id="SM00448">
    <property type="entry name" value="REC"/>
    <property type="match status" value="1"/>
</dbReference>
<keyword evidence="5" id="KW-0804">Transcription</keyword>
<keyword evidence="4 7" id="KW-0238">DNA-binding</keyword>
<dbReference type="AlphaFoldDB" id="A0A1C5A736"/>
<dbReference type="Proteomes" id="UP000198228">
    <property type="component" value="Chromosome I"/>
</dbReference>
<dbReference type="SMART" id="SM00862">
    <property type="entry name" value="Trans_reg_C"/>
    <property type="match status" value="1"/>
</dbReference>
<protein>
    <submittedName>
        <fullName evidence="10">DNA-binding response regulator, OmpR family, contains REC and winged-helix (WHTH) domain</fullName>
    </submittedName>
</protein>
<dbReference type="Pfam" id="PF00486">
    <property type="entry name" value="Trans_reg_C"/>
    <property type="match status" value="1"/>
</dbReference>
<gene>
    <name evidence="10" type="ORF">GA0074696_5480</name>
</gene>
<keyword evidence="3" id="KW-0805">Transcription regulation</keyword>
<reference evidence="10 11" key="1">
    <citation type="submission" date="2016-06" db="EMBL/GenBank/DDBJ databases">
        <authorList>
            <person name="Kjaerup R.B."/>
            <person name="Dalgaard T.S."/>
            <person name="Juul-Madsen H.R."/>
        </authorList>
    </citation>
    <scope>NUCLEOTIDE SEQUENCE [LARGE SCALE GENOMIC DNA]</scope>
    <source>
        <strain evidence="10 11">DSM 43821</strain>
    </source>
</reference>
<dbReference type="Gene3D" id="1.10.10.10">
    <property type="entry name" value="Winged helix-like DNA-binding domain superfamily/Winged helix DNA-binding domain"/>
    <property type="match status" value="1"/>
</dbReference>
<dbReference type="PROSITE" id="PS50110">
    <property type="entry name" value="RESPONSE_REGULATORY"/>
    <property type="match status" value="1"/>
</dbReference>
<dbReference type="PANTHER" id="PTHR48111">
    <property type="entry name" value="REGULATOR OF RPOS"/>
    <property type="match status" value="1"/>
</dbReference>
<dbReference type="CDD" id="cd00383">
    <property type="entry name" value="trans_reg_C"/>
    <property type="match status" value="1"/>
</dbReference>
<proteinExistence type="predicted"/>
<feature type="domain" description="Response regulatory" evidence="8">
    <location>
        <begin position="3"/>
        <end position="116"/>
    </location>
</feature>
<organism evidence="10 11">
    <name type="scientific">Micromonospora purpureochromogenes</name>
    <dbReference type="NCBI Taxonomy" id="47872"/>
    <lineage>
        <taxon>Bacteria</taxon>
        <taxon>Bacillati</taxon>
        <taxon>Actinomycetota</taxon>
        <taxon>Actinomycetes</taxon>
        <taxon>Micromonosporales</taxon>
        <taxon>Micromonosporaceae</taxon>
        <taxon>Micromonospora</taxon>
    </lineage>
</organism>
<dbReference type="GO" id="GO:0000976">
    <property type="term" value="F:transcription cis-regulatory region binding"/>
    <property type="evidence" value="ECO:0007669"/>
    <property type="project" value="TreeGrafter"/>
</dbReference>
<dbReference type="InterPro" id="IPR036388">
    <property type="entry name" value="WH-like_DNA-bd_sf"/>
</dbReference>
<feature type="DNA-binding region" description="OmpR/PhoB-type" evidence="7">
    <location>
        <begin position="127"/>
        <end position="226"/>
    </location>
</feature>
<dbReference type="InterPro" id="IPR039420">
    <property type="entry name" value="WalR-like"/>
</dbReference>
<dbReference type="InterPro" id="IPR001867">
    <property type="entry name" value="OmpR/PhoB-type_DNA-bd"/>
</dbReference>
<evidence type="ECO:0000313" key="11">
    <source>
        <dbReference type="Proteomes" id="UP000198228"/>
    </source>
</evidence>
<sequence length="232" mass="25398">MARLLLIEDDLTIRTPLIRALRERGHAVAAASTALTGLRDALEDRPDLVVLDLGLPDLDGAELLRMLRAVSSVPVIVATARDDEREIVRILDAGADDYVVKPFTAAQLDARARAVLRRAAPEDRDADPALVVGGLRIDPRTRQVSLDGVPVELTPREFDLLHHLAGRPGQVVTKRELLTEVWRIPYGGADKTVDVHLSWLRRKLGENAQQPRYLHTVRGVGVRLAPPAGTVG</sequence>
<evidence type="ECO:0000256" key="6">
    <source>
        <dbReference type="PROSITE-ProRule" id="PRU00169"/>
    </source>
</evidence>
<feature type="domain" description="OmpR/PhoB-type" evidence="9">
    <location>
        <begin position="127"/>
        <end position="226"/>
    </location>
</feature>
<evidence type="ECO:0000259" key="8">
    <source>
        <dbReference type="PROSITE" id="PS50110"/>
    </source>
</evidence>
<evidence type="ECO:0000313" key="10">
    <source>
        <dbReference type="EMBL" id="SCF41028.1"/>
    </source>
</evidence>
<name>A0A1C5A736_9ACTN</name>
<dbReference type="InterPro" id="IPR001789">
    <property type="entry name" value="Sig_transdc_resp-reg_receiver"/>
</dbReference>
<dbReference type="EMBL" id="LT607410">
    <property type="protein sequence ID" value="SCF41028.1"/>
    <property type="molecule type" value="Genomic_DNA"/>
</dbReference>
<feature type="modified residue" description="4-aspartylphosphate" evidence="6">
    <location>
        <position position="52"/>
    </location>
</feature>
<evidence type="ECO:0000256" key="1">
    <source>
        <dbReference type="ARBA" id="ARBA00022553"/>
    </source>
</evidence>
<dbReference type="PROSITE" id="PS51755">
    <property type="entry name" value="OMPR_PHOB"/>
    <property type="match status" value="1"/>
</dbReference>
<dbReference type="Gene3D" id="3.40.50.2300">
    <property type="match status" value="1"/>
</dbReference>
<dbReference type="PANTHER" id="PTHR48111:SF4">
    <property type="entry name" value="DNA-BINDING DUAL TRANSCRIPTIONAL REGULATOR OMPR"/>
    <property type="match status" value="1"/>
</dbReference>
<evidence type="ECO:0000256" key="4">
    <source>
        <dbReference type="ARBA" id="ARBA00023125"/>
    </source>
</evidence>
<dbReference type="SUPFAM" id="SSF52172">
    <property type="entry name" value="CheY-like"/>
    <property type="match status" value="1"/>
</dbReference>
<dbReference type="GO" id="GO:0000156">
    <property type="term" value="F:phosphorelay response regulator activity"/>
    <property type="evidence" value="ECO:0007669"/>
    <property type="project" value="TreeGrafter"/>
</dbReference>
<evidence type="ECO:0000256" key="3">
    <source>
        <dbReference type="ARBA" id="ARBA00023015"/>
    </source>
</evidence>
<dbReference type="RefSeq" id="WP_088963699.1">
    <property type="nucleotide sequence ID" value="NZ_LT607410.1"/>
</dbReference>
<dbReference type="GO" id="GO:0006355">
    <property type="term" value="P:regulation of DNA-templated transcription"/>
    <property type="evidence" value="ECO:0007669"/>
    <property type="project" value="InterPro"/>
</dbReference>
<dbReference type="Pfam" id="PF00072">
    <property type="entry name" value="Response_reg"/>
    <property type="match status" value="1"/>
</dbReference>
<evidence type="ECO:0000256" key="5">
    <source>
        <dbReference type="ARBA" id="ARBA00023163"/>
    </source>
</evidence>
<evidence type="ECO:0000256" key="2">
    <source>
        <dbReference type="ARBA" id="ARBA00023012"/>
    </source>
</evidence>